<dbReference type="SUPFAM" id="SSF46548">
    <property type="entry name" value="alpha-helical ferredoxin"/>
    <property type="match status" value="1"/>
</dbReference>
<dbReference type="GO" id="GO:0051539">
    <property type="term" value="F:4 iron, 4 sulfur cluster binding"/>
    <property type="evidence" value="ECO:0007669"/>
    <property type="project" value="UniProtKB-KW"/>
</dbReference>
<dbReference type="EMBL" id="CP136924">
    <property type="protein sequence ID" value="WXA02368.1"/>
    <property type="molecule type" value="Genomic_DNA"/>
</dbReference>
<dbReference type="GO" id="GO:0022900">
    <property type="term" value="P:electron transport chain"/>
    <property type="evidence" value="ECO:0007669"/>
    <property type="project" value="UniProtKB-UniRule"/>
</dbReference>
<feature type="binding site" evidence="8">
    <location>
        <position position="352"/>
    </location>
    <ligand>
        <name>[4Fe-4S] cluster</name>
        <dbReference type="ChEBI" id="CHEBI:49883"/>
        <label>1</label>
    </ligand>
</feature>
<evidence type="ECO:0000256" key="2">
    <source>
        <dbReference type="ARBA" id="ARBA00022485"/>
    </source>
</evidence>
<dbReference type="SUPFAM" id="SSF142019">
    <property type="entry name" value="Nqo1 FMN-binding domain-like"/>
    <property type="match status" value="1"/>
</dbReference>
<dbReference type="Gene3D" id="3.30.70.3270">
    <property type="match status" value="1"/>
</dbReference>
<dbReference type="HAMAP" id="MF_00461">
    <property type="entry name" value="RsxC_RnfC"/>
    <property type="match status" value="1"/>
</dbReference>
<evidence type="ECO:0000256" key="5">
    <source>
        <dbReference type="ARBA" id="ARBA00022982"/>
    </source>
</evidence>
<dbReference type="InterPro" id="IPR037225">
    <property type="entry name" value="Nuo51_FMN-bd_sf"/>
</dbReference>
<dbReference type="GO" id="GO:0005886">
    <property type="term" value="C:plasma membrane"/>
    <property type="evidence" value="ECO:0007669"/>
    <property type="project" value="UniProtKB-SubCell"/>
</dbReference>
<dbReference type="PANTHER" id="PTHR43034:SF2">
    <property type="entry name" value="ION-TRANSLOCATING OXIDOREDUCTASE COMPLEX SUBUNIT C"/>
    <property type="match status" value="1"/>
</dbReference>
<name>A0AAU6P4C4_9FLAO</name>
<dbReference type="Pfam" id="PF01512">
    <property type="entry name" value="Complex1_51K"/>
    <property type="match status" value="1"/>
</dbReference>
<gene>
    <name evidence="11" type="primary">rsxC</name>
    <name evidence="8" type="synonym">rnfC</name>
    <name evidence="11" type="ORF">R3L15_10080</name>
    <name evidence="10" type="ORF">R3L16_11505</name>
</gene>
<dbReference type="Gene3D" id="3.40.50.11540">
    <property type="entry name" value="NADH-ubiquinone oxidoreductase 51kDa subunit"/>
    <property type="match status" value="1"/>
</dbReference>
<keyword evidence="8" id="KW-1003">Cell membrane</keyword>
<feature type="domain" description="4Fe-4S ferredoxin-type" evidence="9">
    <location>
        <begin position="379"/>
        <end position="408"/>
    </location>
</feature>
<dbReference type="InterPro" id="IPR010208">
    <property type="entry name" value="Ion_transpt_RnfC/RsxC"/>
</dbReference>
<keyword evidence="12" id="KW-1185">Reference proteome</keyword>
<accession>A0AAU6P4C4</accession>
<dbReference type="Pfam" id="PF13375">
    <property type="entry name" value="RnfC_N"/>
    <property type="match status" value="1"/>
</dbReference>
<dbReference type="InterPro" id="IPR026902">
    <property type="entry name" value="RnfC_N"/>
</dbReference>
<keyword evidence="5 8" id="KW-0249">Electron transport</keyword>
<comment type="similarity">
    <text evidence="8">Belongs to the 4Fe4S bacterial-type ferredoxin family. RnfC subfamily.</text>
</comment>
<feature type="binding site" evidence="8">
    <location>
        <position position="388"/>
    </location>
    <ligand>
        <name>[4Fe-4S] cluster</name>
        <dbReference type="ChEBI" id="CHEBI:49883"/>
        <label>2</label>
    </ligand>
</feature>
<protein>
    <recommendedName>
        <fullName evidence="8">Ion-translocating oxidoreductase complex subunit C</fullName>
        <ecNumber evidence="8">7.-.-.-</ecNumber>
    </recommendedName>
    <alternativeName>
        <fullName evidence="8">Rnf electron transport complex subunit C</fullName>
    </alternativeName>
</protein>
<dbReference type="InterPro" id="IPR017900">
    <property type="entry name" value="4Fe4S_Fe_S_CS"/>
</dbReference>
<keyword evidence="6 8" id="KW-0408">Iron</keyword>
<dbReference type="EMBL" id="CP136925">
    <property type="protein sequence ID" value="WXA12470.1"/>
    <property type="molecule type" value="Genomic_DNA"/>
</dbReference>
<feature type="binding site" evidence="8">
    <location>
        <position position="398"/>
    </location>
    <ligand>
        <name>[4Fe-4S] cluster</name>
        <dbReference type="ChEBI" id="CHEBI:49883"/>
        <label>1</label>
    </ligand>
</feature>
<dbReference type="NCBIfam" id="TIGR01945">
    <property type="entry name" value="rnfC"/>
    <property type="match status" value="1"/>
</dbReference>
<keyword evidence="4 8" id="KW-0677">Repeat</keyword>
<comment type="subcellular location">
    <subcellularLocation>
        <location evidence="8">Cell membrane</location>
        <topology evidence="8">Peripheral membrane protein</topology>
    </subcellularLocation>
</comment>
<feature type="binding site" evidence="8">
    <location>
        <position position="391"/>
    </location>
    <ligand>
        <name>[4Fe-4S] cluster</name>
        <dbReference type="ChEBI" id="CHEBI:49883"/>
        <label>2</label>
    </ligand>
</feature>
<dbReference type="PANTHER" id="PTHR43034">
    <property type="entry name" value="ION-TRANSLOCATING OXIDOREDUCTASE COMPLEX SUBUNIT C"/>
    <property type="match status" value="1"/>
</dbReference>
<evidence type="ECO:0000313" key="12">
    <source>
        <dbReference type="Proteomes" id="UP001368318"/>
    </source>
</evidence>
<dbReference type="PROSITE" id="PS51379">
    <property type="entry name" value="4FE4S_FER_2"/>
    <property type="match status" value="2"/>
</dbReference>
<feature type="binding site" evidence="8">
    <location>
        <position position="359"/>
    </location>
    <ligand>
        <name>[4Fe-4S] cluster</name>
        <dbReference type="ChEBI" id="CHEBI:49883"/>
        <label>2</label>
    </ligand>
</feature>
<dbReference type="GO" id="GO:0046872">
    <property type="term" value="F:metal ion binding"/>
    <property type="evidence" value="ECO:0007669"/>
    <property type="project" value="UniProtKB-KW"/>
</dbReference>
<comment type="function">
    <text evidence="8">Part of a membrane-bound complex that couples electron transfer with translocation of ions across the membrane.</text>
</comment>
<keyword evidence="2 8" id="KW-0004">4Fe-4S</keyword>
<keyword evidence="7 8" id="KW-0411">Iron-sulfur</keyword>
<comment type="cofactor">
    <cofactor evidence="8">
        <name>[4Fe-4S] cluster</name>
        <dbReference type="ChEBI" id="CHEBI:49883"/>
    </cofactor>
    <text evidence="8">Binds 2 [4Fe-4S] clusters per subunit.</text>
</comment>
<dbReference type="RefSeq" id="WP_338731483.1">
    <property type="nucleotide sequence ID" value="NZ_CP136924.1"/>
</dbReference>
<proteinExistence type="inferred from homology"/>
<dbReference type="KEGG" id="mcaa:R3L15_10080"/>
<dbReference type="Pfam" id="PF12838">
    <property type="entry name" value="Fer4_7"/>
    <property type="match status" value="1"/>
</dbReference>
<evidence type="ECO:0000256" key="6">
    <source>
        <dbReference type="ARBA" id="ARBA00023004"/>
    </source>
</evidence>
<keyword evidence="8" id="KW-1278">Translocase</keyword>
<feature type="binding site" evidence="8">
    <location>
        <position position="394"/>
    </location>
    <ligand>
        <name>[4Fe-4S] cluster</name>
        <dbReference type="ChEBI" id="CHEBI:49883"/>
        <label>2</label>
    </ligand>
</feature>
<organism evidence="11">
    <name type="scientific">Mangrovimonas cancribranchiae</name>
    <dbReference type="NCBI Taxonomy" id="3080055"/>
    <lineage>
        <taxon>Bacteria</taxon>
        <taxon>Pseudomonadati</taxon>
        <taxon>Bacteroidota</taxon>
        <taxon>Flavobacteriia</taxon>
        <taxon>Flavobacteriales</taxon>
        <taxon>Flavobacteriaceae</taxon>
        <taxon>Mangrovimonas</taxon>
    </lineage>
</organism>
<dbReference type="InterPro" id="IPR017896">
    <property type="entry name" value="4Fe4S_Fe-S-bd"/>
</dbReference>
<evidence type="ECO:0000313" key="11">
    <source>
        <dbReference type="EMBL" id="WXA12470.1"/>
    </source>
</evidence>
<feature type="domain" description="4Fe-4S ferredoxin-type" evidence="9">
    <location>
        <begin position="340"/>
        <end position="369"/>
    </location>
</feature>
<keyword evidence="3 8" id="KW-0479">Metal-binding</keyword>
<evidence type="ECO:0000256" key="1">
    <source>
        <dbReference type="ARBA" id="ARBA00022448"/>
    </source>
</evidence>
<dbReference type="EC" id="7.-.-.-" evidence="8"/>
<evidence type="ECO:0000313" key="10">
    <source>
        <dbReference type="EMBL" id="WXA02368.1"/>
    </source>
</evidence>
<evidence type="ECO:0000256" key="4">
    <source>
        <dbReference type="ARBA" id="ARBA00022737"/>
    </source>
</evidence>
<keyword evidence="8" id="KW-0472">Membrane</keyword>
<reference evidence="11 12" key="1">
    <citation type="submission" date="2023-10" db="EMBL/GenBank/DDBJ databases">
        <title>Culture-based analysis of two novel bacteria associated with mangrove crab gills.</title>
        <authorList>
            <person name="Yang X."/>
            <person name="Garuglieri E."/>
            <person name="Van Goethem M.W."/>
            <person name="Fusi M."/>
            <person name="Marasco R."/>
            <person name="Daffonchio D.G."/>
        </authorList>
    </citation>
    <scope>NUCLEOTIDE SEQUENCE</scope>
    <source>
        <strain evidence="11">UG2-1</strain>
        <strain evidence="10">UG2-2</strain>
        <strain evidence="12">UG2_2</strain>
    </source>
</reference>
<evidence type="ECO:0000256" key="7">
    <source>
        <dbReference type="ARBA" id="ARBA00023014"/>
    </source>
</evidence>
<comment type="subunit">
    <text evidence="8">The complex is composed of six subunits: RnfA, RnfB, RnfC, RnfD, RnfE and RnfG.</text>
</comment>
<feature type="binding site" evidence="8">
    <location>
        <position position="355"/>
    </location>
    <ligand>
        <name>[4Fe-4S] cluster</name>
        <dbReference type="ChEBI" id="CHEBI:49883"/>
        <label>1</label>
    </ligand>
</feature>
<dbReference type="AlphaFoldDB" id="A0AAU6P4C4"/>
<feature type="binding site" evidence="8">
    <location>
        <position position="349"/>
    </location>
    <ligand>
        <name>[4Fe-4S] cluster</name>
        <dbReference type="ChEBI" id="CHEBI:49883"/>
        <label>1</label>
    </ligand>
</feature>
<evidence type="ECO:0000256" key="3">
    <source>
        <dbReference type="ARBA" id="ARBA00022723"/>
    </source>
</evidence>
<dbReference type="GO" id="GO:0009055">
    <property type="term" value="F:electron transfer activity"/>
    <property type="evidence" value="ECO:0007669"/>
    <property type="project" value="InterPro"/>
</dbReference>
<evidence type="ECO:0000256" key="8">
    <source>
        <dbReference type="HAMAP-Rule" id="MF_00461"/>
    </source>
</evidence>
<keyword evidence="1 8" id="KW-0813">Transport</keyword>
<dbReference type="InterPro" id="IPR011538">
    <property type="entry name" value="Nuo51_FMN-bd"/>
</dbReference>
<sequence length="418" mass="46055">MMLIPSLKSKTKHLGIRRLSSPKTLYLPLQGYNGVMELCVKEGDTVKKYQHLAALNGSLASCIHAPVSGIVEGIVYIQDKPYLQLQNDFKDTEVSRLHRIPDALSKADIISLMHDYGIIGSGGAKFPTQVKYEGATSKLSYFIINGVECEPYLSADYALMKEQSEALLSLLALLQKVLQIKRIVFGIEKQHKELKKLLLTKAQQLSLDIDVKILENTYPQGGELQLIKAVTGKELPKGSIPVDHDILVNNVGTLWAMYNALYNNIPYTERVITVSGEKGKELGNFNVKIGTPVAHIIEELGVEHGFNAITTILGGPMMGKALNDTKSPINKGSGGILFIENPTNDRYNCIQCGYCTDVCPQHLMPMEFARYETQGNSAKLEAFNLNDCIECGACAYICPSDVPLMKSIFSGKQLLRTV</sequence>
<dbReference type="Proteomes" id="UP001368318">
    <property type="component" value="Chromosome"/>
</dbReference>
<evidence type="ECO:0000259" key="9">
    <source>
        <dbReference type="PROSITE" id="PS51379"/>
    </source>
</evidence>
<dbReference type="NCBIfam" id="NF003454">
    <property type="entry name" value="PRK05035.1"/>
    <property type="match status" value="1"/>
</dbReference>
<dbReference type="PROSITE" id="PS00198">
    <property type="entry name" value="4FE4S_FER_1"/>
    <property type="match status" value="1"/>
</dbReference>